<dbReference type="SUPFAM" id="SSF51905">
    <property type="entry name" value="FAD/NAD(P)-binding domain"/>
    <property type="match status" value="1"/>
</dbReference>
<evidence type="ECO:0000256" key="4">
    <source>
        <dbReference type="ARBA" id="ARBA00023002"/>
    </source>
</evidence>
<comment type="caution">
    <text evidence="9">The sequence shown here is derived from an EMBL/GenBank/DDBJ whole genome shotgun (WGS) entry which is preliminary data.</text>
</comment>
<proteinExistence type="predicted"/>
<keyword evidence="5" id="KW-0503">Monooxygenase</keyword>
<organism evidence="9 10">
    <name type="scientific">Neodothiora populina</name>
    <dbReference type="NCBI Taxonomy" id="2781224"/>
    <lineage>
        <taxon>Eukaryota</taxon>
        <taxon>Fungi</taxon>
        <taxon>Dikarya</taxon>
        <taxon>Ascomycota</taxon>
        <taxon>Pezizomycotina</taxon>
        <taxon>Dothideomycetes</taxon>
        <taxon>Dothideomycetidae</taxon>
        <taxon>Dothideales</taxon>
        <taxon>Dothioraceae</taxon>
        <taxon>Neodothiora</taxon>
    </lineage>
</organism>
<reference evidence="9 10" key="1">
    <citation type="submission" date="2024-07" db="EMBL/GenBank/DDBJ databases">
        <title>Draft sequence of the Neodothiora populina.</title>
        <authorList>
            <person name="Drown D.D."/>
            <person name="Schuette U.S."/>
            <person name="Buechlein A.B."/>
            <person name="Rusch D.R."/>
            <person name="Winton L.W."/>
            <person name="Adams G.A."/>
        </authorList>
    </citation>
    <scope>NUCLEOTIDE SEQUENCE [LARGE SCALE GENOMIC DNA]</scope>
    <source>
        <strain evidence="9 10">CPC 39397</strain>
    </source>
</reference>
<dbReference type="Gene3D" id="3.50.50.60">
    <property type="entry name" value="FAD/NAD(P)-binding domain"/>
    <property type="match status" value="1"/>
</dbReference>
<evidence type="ECO:0000259" key="7">
    <source>
        <dbReference type="Pfam" id="PF01266"/>
    </source>
</evidence>
<gene>
    <name evidence="9" type="ORF">AAFC00_000237</name>
</gene>
<dbReference type="Proteomes" id="UP001562354">
    <property type="component" value="Unassembled WGS sequence"/>
</dbReference>
<dbReference type="RefSeq" id="XP_069196456.1">
    <property type="nucleotide sequence ID" value="XM_069348627.1"/>
</dbReference>
<sequence length="445" mass="49408">MESNPAENADFKVLVIGAGVTGLLIAHGLQKAGIQVSVFEREASSQAYRPREWTMGIHWGLPLMESLLPDKMRASLARETYTDPNLDWEKSPCNHMRMFNGLTGETIKDVPVQGKIVRVSRRKLRAFLSQGIDVQVRNLLWLGDIRLYLCKYDRQLIDIKYETNGVIAEFANGIEAKGNLIVGCDGPQSAVRTLLLGPDEATAQPLTDVVHCNTNYIVGDADKARFLRSSHPAWAVCMHPELFCMTALVGAADYEKPETWQMQVITGWLGDREAFPDAAERLAEVKRRGAKLCEPFRSATQWIPEGHPVTFDVLRYWVSVPWNTRGGLATLAGDAAHPMGPHRGQGMNHAIQDAYNLVSFLTASRSDISEHPESAQLANDIQSYSDEVARRGAEEVKLTTQSAYMSLSWKSLPESPIIKHALDRSPQVNGTPDRALNTDEGYVRA</sequence>
<dbReference type="EMBL" id="JBFMKM010000018">
    <property type="protein sequence ID" value="KAL1296774.1"/>
    <property type="molecule type" value="Genomic_DNA"/>
</dbReference>
<dbReference type="GeneID" id="95973940"/>
<evidence type="ECO:0000256" key="3">
    <source>
        <dbReference type="ARBA" id="ARBA00022827"/>
    </source>
</evidence>
<feature type="domain" description="FAD-binding" evidence="8">
    <location>
        <begin position="179"/>
        <end position="363"/>
    </location>
</feature>
<dbReference type="InterPro" id="IPR002938">
    <property type="entry name" value="FAD-bd"/>
</dbReference>
<protein>
    <recommendedName>
        <fullName evidence="11">FAD-binding domain-containing protein</fullName>
    </recommendedName>
</protein>
<evidence type="ECO:0000259" key="8">
    <source>
        <dbReference type="Pfam" id="PF01494"/>
    </source>
</evidence>
<dbReference type="PANTHER" id="PTHR47178:SF2">
    <property type="entry name" value="FAD-BINDING DOMAIN-CONTAINING PROTEIN"/>
    <property type="match status" value="1"/>
</dbReference>
<dbReference type="InterPro" id="IPR006076">
    <property type="entry name" value="FAD-dep_OxRdtase"/>
</dbReference>
<feature type="region of interest" description="Disordered" evidence="6">
    <location>
        <begin position="424"/>
        <end position="445"/>
    </location>
</feature>
<accession>A0ABR3P1V6</accession>
<evidence type="ECO:0008006" key="11">
    <source>
        <dbReference type="Google" id="ProtNLM"/>
    </source>
</evidence>
<keyword evidence="3" id="KW-0274">FAD</keyword>
<keyword evidence="2" id="KW-0285">Flavoprotein</keyword>
<evidence type="ECO:0000313" key="10">
    <source>
        <dbReference type="Proteomes" id="UP001562354"/>
    </source>
</evidence>
<comment type="cofactor">
    <cofactor evidence="1">
        <name>FAD</name>
        <dbReference type="ChEBI" id="CHEBI:57692"/>
    </cofactor>
</comment>
<evidence type="ECO:0000256" key="1">
    <source>
        <dbReference type="ARBA" id="ARBA00001974"/>
    </source>
</evidence>
<dbReference type="PRINTS" id="PR00420">
    <property type="entry name" value="RNGMNOXGNASE"/>
</dbReference>
<dbReference type="Pfam" id="PF01266">
    <property type="entry name" value="DAO"/>
    <property type="match status" value="1"/>
</dbReference>
<evidence type="ECO:0000313" key="9">
    <source>
        <dbReference type="EMBL" id="KAL1296774.1"/>
    </source>
</evidence>
<dbReference type="Pfam" id="PF01494">
    <property type="entry name" value="FAD_binding_3"/>
    <property type="match status" value="1"/>
</dbReference>
<evidence type="ECO:0000256" key="6">
    <source>
        <dbReference type="SAM" id="MobiDB-lite"/>
    </source>
</evidence>
<keyword evidence="4" id="KW-0560">Oxidoreductase</keyword>
<dbReference type="InterPro" id="IPR036188">
    <property type="entry name" value="FAD/NAD-bd_sf"/>
</dbReference>
<evidence type="ECO:0000256" key="2">
    <source>
        <dbReference type="ARBA" id="ARBA00022630"/>
    </source>
</evidence>
<feature type="domain" description="FAD dependent oxidoreductase" evidence="7">
    <location>
        <begin position="12"/>
        <end position="44"/>
    </location>
</feature>
<dbReference type="PANTHER" id="PTHR47178">
    <property type="entry name" value="MONOOXYGENASE, FAD-BINDING"/>
    <property type="match status" value="1"/>
</dbReference>
<keyword evidence="10" id="KW-1185">Reference proteome</keyword>
<evidence type="ECO:0000256" key="5">
    <source>
        <dbReference type="ARBA" id="ARBA00023033"/>
    </source>
</evidence>
<name>A0ABR3P1V6_9PEZI</name>